<evidence type="ECO:0000259" key="15">
    <source>
        <dbReference type="PROSITE" id="PS51007"/>
    </source>
</evidence>
<dbReference type="PANTHER" id="PTHR34688">
    <property type="entry name" value="CYTOCHROME C6, CHLOROPLASTIC"/>
    <property type="match status" value="1"/>
</dbReference>
<evidence type="ECO:0000256" key="13">
    <source>
        <dbReference type="PROSITE-ProRule" id="PRU00433"/>
    </source>
</evidence>
<dbReference type="PRINTS" id="PR00605">
    <property type="entry name" value="CYTCHROMECIC"/>
</dbReference>
<keyword evidence="6 13" id="KW-0479">Metal-binding</keyword>
<evidence type="ECO:0000256" key="8">
    <source>
        <dbReference type="ARBA" id="ARBA00023004"/>
    </source>
</evidence>
<evidence type="ECO:0000256" key="7">
    <source>
        <dbReference type="ARBA" id="ARBA00022982"/>
    </source>
</evidence>
<evidence type="ECO:0000256" key="11">
    <source>
        <dbReference type="ARBA" id="ARBA00031247"/>
    </source>
</evidence>
<dbReference type="GO" id="GO:0009543">
    <property type="term" value="C:chloroplast thylakoid lumen"/>
    <property type="evidence" value="ECO:0007669"/>
    <property type="project" value="UniProtKB-SubCell"/>
</dbReference>
<protein>
    <recommendedName>
        <fullName evidence="12">Cytochrome c-553</fullName>
    </recommendedName>
    <alternativeName>
        <fullName evidence="11">Cytochrome c553</fullName>
    </alternativeName>
    <alternativeName>
        <fullName evidence="10">Soluble cytochrome f</fullName>
    </alternativeName>
</protein>
<dbReference type="PANTHER" id="PTHR34688:SF2">
    <property type="entry name" value="CYTOCHROME C6, CHLOROPLASTIC"/>
    <property type="match status" value="1"/>
</dbReference>
<evidence type="ECO:0000256" key="4">
    <source>
        <dbReference type="ARBA" id="ARBA00022448"/>
    </source>
</evidence>
<name>A0A4D6UX58_9FLOR</name>
<evidence type="ECO:0000256" key="5">
    <source>
        <dbReference type="ARBA" id="ARBA00022617"/>
    </source>
</evidence>
<sequence length="112" mass="12016">MKFLLSIFLNFFALSSLVSCLVFAQEIDLDAGEQVFSNNCTACHAGGNNSVNPAKTLNLDDLKQYSKDSVDAITYQINNGAGAMPPFAGTLSEEQISSVANFVLSQATNNSW</sequence>
<keyword evidence="8 13" id="KW-0408">Iron</keyword>
<dbReference type="RefSeq" id="YP_009654288.1">
    <property type="nucleotide sequence ID" value="NC_042794.1"/>
</dbReference>
<dbReference type="AlphaFoldDB" id="A0A4D6UX58"/>
<evidence type="ECO:0000256" key="6">
    <source>
        <dbReference type="ARBA" id="ARBA00022723"/>
    </source>
</evidence>
<evidence type="ECO:0000256" key="2">
    <source>
        <dbReference type="ARBA" id="ARBA00004456"/>
    </source>
</evidence>
<keyword evidence="7" id="KW-0249">Electron transport</keyword>
<evidence type="ECO:0000256" key="12">
    <source>
        <dbReference type="ARBA" id="ARBA00033211"/>
    </source>
</evidence>
<feature type="signal peptide" evidence="14">
    <location>
        <begin position="1"/>
        <end position="20"/>
    </location>
</feature>
<evidence type="ECO:0000256" key="10">
    <source>
        <dbReference type="ARBA" id="ARBA00030448"/>
    </source>
</evidence>
<comment type="subcellular location">
    <subcellularLocation>
        <location evidence="2">Plastid</location>
        <location evidence="2">Chloroplast thylakoid lumen</location>
    </subcellularLocation>
</comment>
<keyword evidence="5 13" id="KW-0349">Heme</keyword>
<evidence type="ECO:0000256" key="9">
    <source>
        <dbReference type="ARBA" id="ARBA00023078"/>
    </source>
</evidence>
<feature type="domain" description="Cytochrome c" evidence="15">
    <location>
        <begin position="27"/>
        <end position="107"/>
    </location>
</feature>
<evidence type="ECO:0000256" key="1">
    <source>
        <dbReference type="ARBA" id="ARBA00002347"/>
    </source>
</evidence>
<dbReference type="InterPro" id="IPR023655">
    <property type="entry name" value="Cyt_C6"/>
</dbReference>
<keyword evidence="14" id="KW-0732">Signal</keyword>
<dbReference type="Pfam" id="PF13442">
    <property type="entry name" value="Cytochrome_CBB3"/>
    <property type="match status" value="1"/>
</dbReference>
<reference evidence="16" key="1">
    <citation type="submission" date="2018-09" db="EMBL/GenBank/DDBJ databases">
        <authorList>
            <person name="Pasella M."/>
            <person name="Verbruggen H."/>
            <person name="Nelson W.A."/>
            <person name="Diaz-Tapia P."/>
        </authorList>
    </citation>
    <scope>NUCLEOTIDE SEQUENCE</scope>
</reference>
<comment type="function">
    <text evidence="1">Functions as an electron carrier between membrane-bound cytochrome b6-f and photosystem I in oxygenic photosynthesis.</text>
</comment>
<comment type="similarity">
    <text evidence="3">Belongs to the cytochrome c family. PetJ subfamily.</text>
</comment>
<evidence type="ECO:0000256" key="3">
    <source>
        <dbReference type="ARBA" id="ARBA00009650"/>
    </source>
</evidence>
<dbReference type="InterPro" id="IPR009056">
    <property type="entry name" value="Cyt_c-like_dom"/>
</dbReference>
<dbReference type="InterPro" id="IPR036909">
    <property type="entry name" value="Cyt_c-like_dom_sf"/>
</dbReference>
<keyword evidence="9" id="KW-0793">Thylakoid</keyword>
<accession>A0A4D6UX58</accession>
<evidence type="ECO:0000313" key="16">
    <source>
        <dbReference type="EMBL" id="QCH39575.1"/>
    </source>
</evidence>
<organism evidence="16">
    <name type="scientific">Pleurostichidium falkenbergii</name>
    <dbReference type="NCBI Taxonomy" id="121064"/>
    <lineage>
        <taxon>Eukaryota</taxon>
        <taxon>Rhodophyta</taxon>
        <taxon>Florideophyceae</taxon>
        <taxon>Rhodymeniophycidae</taxon>
        <taxon>Ceramiales</taxon>
        <taxon>Rhodomelaceae</taxon>
        <taxon>Pleurostichidium</taxon>
    </lineage>
</organism>
<dbReference type="Gene3D" id="1.10.760.10">
    <property type="entry name" value="Cytochrome c-like domain"/>
    <property type="match status" value="1"/>
</dbReference>
<keyword evidence="16" id="KW-0934">Plastid</keyword>
<feature type="chain" id="PRO_5020024120" description="Cytochrome c-553" evidence="14">
    <location>
        <begin position="21"/>
        <end position="112"/>
    </location>
</feature>
<evidence type="ECO:0000256" key="14">
    <source>
        <dbReference type="SAM" id="SignalP"/>
    </source>
</evidence>
<reference evidence="16" key="2">
    <citation type="journal article" date="2019" name="Phycologia">
        <title>The phylogenetic position of the morphologically unusual Pleurostichidium falkenbergii (Rhodomelaceae, Rhodophyta) based on plastid phylogenomics.</title>
        <authorList>
            <person name="Pasella M.M."/>
            <person name="Verbruggen H."/>
            <person name="Nelson W.A."/>
            <person name="Diaz-Tapia P."/>
        </authorList>
    </citation>
    <scope>NUCLEOTIDE SEQUENCE</scope>
</reference>
<dbReference type="EMBL" id="MH853471">
    <property type="protein sequence ID" value="QCH39575.1"/>
    <property type="molecule type" value="Genomic_DNA"/>
</dbReference>
<dbReference type="GO" id="GO:0005506">
    <property type="term" value="F:iron ion binding"/>
    <property type="evidence" value="ECO:0007669"/>
    <property type="project" value="InterPro"/>
</dbReference>
<dbReference type="GO" id="GO:0020037">
    <property type="term" value="F:heme binding"/>
    <property type="evidence" value="ECO:0007669"/>
    <property type="project" value="InterPro"/>
</dbReference>
<gene>
    <name evidence="16" type="primary">petJ</name>
</gene>
<geneLocation type="plastid" evidence="16"/>
<dbReference type="InterPro" id="IPR008168">
    <property type="entry name" value="Cyt_C_IC"/>
</dbReference>
<dbReference type="PROSITE" id="PS51257">
    <property type="entry name" value="PROKAR_LIPOPROTEIN"/>
    <property type="match status" value="1"/>
</dbReference>
<proteinExistence type="inferred from homology"/>
<keyword evidence="4" id="KW-0813">Transport</keyword>
<dbReference type="GeneID" id="40488168"/>
<dbReference type="PROSITE" id="PS51007">
    <property type="entry name" value="CYTC"/>
    <property type="match status" value="1"/>
</dbReference>
<dbReference type="GO" id="GO:0009055">
    <property type="term" value="F:electron transfer activity"/>
    <property type="evidence" value="ECO:0007669"/>
    <property type="project" value="InterPro"/>
</dbReference>
<dbReference type="SUPFAM" id="SSF46626">
    <property type="entry name" value="Cytochrome c"/>
    <property type="match status" value="1"/>
</dbReference>